<dbReference type="EMBL" id="JAJEPU010000066">
    <property type="protein sequence ID" value="MCC2165936.1"/>
    <property type="molecule type" value="Genomic_DNA"/>
</dbReference>
<feature type="signal peptide" evidence="1">
    <location>
        <begin position="1"/>
        <end position="22"/>
    </location>
</feature>
<evidence type="ECO:0000313" key="4">
    <source>
        <dbReference type="Proteomes" id="UP001198962"/>
    </source>
</evidence>
<dbReference type="RefSeq" id="WP_308452121.1">
    <property type="nucleotide sequence ID" value="NZ_JAJEPU010000066.1"/>
</dbReference>
<evidence type="ECO:0000259" key="2">
    <source>
        <dbReference type="Pfam" id="PF04473"/>
    </source>
</evidence>
<feature type="chain" id="PRO_5041938915" description="Transglutaminase-like domain-containing protein" evidence="1">
    <location>
        <begin position="23"/>
        <end position="250"/>
    </location>
</feature>
<reference evidence="3" key="1">
    <citation type="submission" date="2021-10" db="EMBL/GenBank/DDBJ databases">
        <title>Anaerobic single-cell dispensing facilitates the cultivation of human gut bacteria.</title>
        <authorList>
            <person name="Afrizal A."/>
        </authorList>
    </citation>
    <scope>NUCLEOTIDE SEQUENCE</scope>
    <source>
        <strain evidence="3">CLA-AA-H274</strain>
    </source>
</reference>
<protein>
    <recommendedName>
        <fullName evidence="2">Transglutaminase-like domain-containing protein</fullName>
    </recommendedName>
</protein>
<keyword evidence="1" id="KW-0732">Signal</keyword>
<evidence type="ECO:0000256" key="1">
    <source>
        <dbReference type="SAM" id="SignalP"/>
    </source>
</evidence>
<feature type="domain" description="Transglutaminase-like" evidence="2">
    <location>
        <begin position="67"/>
        <end position="156"/>
    </location>
</feature>
<evidence type="ECO:0000313" key="3">
    <source>
        <dbReference type="EMBL" id="MCC2165936.1"/>
    </source>
</evidence>
<accession>A0AAE3AQF0</accession>
<comment type="caution">
    <text evidence="3">The sequence shown here is derived from an EMBL/GenBank/DDBJ whole genome shotgun (WGS) entry which is preliminary data.</text>
</comment>
<dbReference type="InterPro" id="IPR007562">
    <property type="entry name" value="Transglutaminase-like_domain"/>
</dbReference>
<dbReference type="InterPro" id="IPR038765">
    <property type="entry name" value="Papain-like_cys_pep_sf"/>
</dbReference>
<organism evidence="3 4">
    <name type="scientific">Brotaphodocola catenula</name>
    <dbReference type="NCBI Taxonomy" id="2885361"/>
    <lineage>
        <taxon>Bacteria</taxon>
        <taxon>Bacillati</taxon>
        <taxon>Bacillota</taxon>
        <taxon>Clostridia</taxon>
        <taxon>Lachnospirales</taxon>
        <taxon>Lachnospiraceae</taxon>
        <taxon>Brotaphodocola</taxon>
    </lineage>
</organism>
<dbReference type="AlphaFoldDB" id="A0AAE3AQF0"/>
<name>A0AAE3AQF0_9FIRM</name>
<dbReference type="SUPFAM" id="SSF54001">
    <property type="entry name" value="Cysteine proteinases"/>
    <property type="match status" value="1"/>
</dbReference>
<keyword evidence="4" id="KW-1185">Reference proteome</keyword>
<dbReference type="Proteomes" id="UP001198962">
    <property type="component" value="Unassembled WGS sequence"/>
</dbReference>
<gene>
    <name evidence="3" type="ORF">LKD32_13855</name>
</gene>
<proteinExistence type="predicted"/>
<dbReference type="Pfam" id="PF04473">
    <property type="entry name" value="DUF553"/>
    <property type="match status" value="1"/>
</dbReference>
<sequence>MKKRTLVLVTLLTLGFAITAKADIIDGNYVEHQWLIPKVGYRSSDHGCHDWSTAESEAEVRQWARENGADIKKITDEDQRYRACVKKVCDLFTYDIKAAYAMPYLCIQYGKGVCNTYTLFTKALCDEVGISTAISSGPLNGVDHNMLLVTINGTQYHSDPANIDSGTVDVYQITPGYVEQYVDIRNDLFSIAAQNSSCDEFLERNLVAPAGAVAVMGRSGKYYYISQKDADDWDNDVVTVDYIKAKYGIE</sequence>